<dbReference type="InterPro" id="IPR004304">
    <property type="entry name" value="FmdA_AmdA"/>
</dbReference>
<dbReference type="Proteomes" id="UP000468531">
    <property type="component" value="Unassembled WGS sequence"/>
</dbReference>
<protein>
    <submittedName>
        <fullName evidence="1">Acetamidase</fullName>
    </submittedName>
</protein>
<evidence type="ECO:0000313" key="2">
    <source>
        <dbReference type="Proteomes" id="UP000468531"/>
    </source>
</evidence>
<dbReference type="PANTHER" id="PTHR31891:SF1">
    <property type="entry name" value="FORMAMIDASE C869.04-RELATED"/>
    <property type="match status" value="1"/>
</dbReference>
<reference evidence="1 2" key="1">
    <citation type="journal article" date="2020" name="Arch. Microbiol.">
        <title>Bradyrhizobium uaiense sp. nov., a new highly efficient cowpea symbiont.</title>
        <authorList>
            <person name="Cabral Michel D."/>
            <person name="Azarias Guimaraes A."/>
            <person name="Martins da Costa E."/>
            <person name="Soares de Carvalho T."/>
            <person name="Balsanelli E."/>
            <person name="Willems A."/>
            <person name="Maltempi de Souza E."/>
            <person name="de Souza Moreira F.M."/>
        </authorList>
    </citation>
    <scope>NUCLEOTIDE SEQUENCE [LARGE SCALE GENOMIC DNA]</scope>
    <source>
        <strain evidence="1 2">UFLA 03-164</strain>
    </source>
</reference>
<feature type="non-terminal residue" evidence="1">
    <location>
        <position position="78"/>
    </location>
</feature>
<organism evidence="1 2">
    <name type="scientific">Bradyrhizobium uaiense</name>
    <dbReference type="NCBI Taxonomy" id="2594946"/>
    <lineage>
        <taxon>Bacteria</taxon>
        <taxon>Pseudomonadati</taxon>
        <taxon>Pseudomonadota</taxon>
        <taxon>Alphaproteobacteria</taxon>
        <taxon>Hyphomicrobiales</taxon>
        <taxon>Nitrobacteraceae</taxon>
        <taxon>Bradyrhizobium</taxon>
    </lineage>
</organism>
<dbReference type="AlphaFoldDB" id="A0A6P1C0W0"/>
<dbReference type="EMBL" id="VKHP01001095">
    <property type="protein sequence ID" value="NEV03271.1"/>
    <property type="molecule type" value="Genomic_DNA"/>
</dbReference>
<dbReference type="GO" id="GO:0016811">
    <property type="term" value="F:hydrolase activity, acting on carbon-nitrogen (but not peptide) bonds, in linear amides"/>
    <property type="evidence" value="ECO:0007669"/>
    <property type="project" value="InterPro"/>
</dbReference>
<dbReference type="PANTHER" id="PTHR31891">
    <property type="entry name" value="FORMAMIDASE C869.04-RELATED"/>
    <property type="match status" value="1"/>
</dbReference>
<proteinExistence type="predicted"/>
<sequence>VESVYLWTKEKKGVNRRGAGPMDASLFGRGAGEGFGVHICTGPIHVCGAEPGDVLEVQILDIWPRPSANPAFAGKSFG</sequence>
<dbReference type="RefSeq" id="WP_175068545.1">
    <property type="nucleotide sequence ID" value="NZ_VKHP01001095.1"/>
</dbReference>
<keyword evidence="2" id="KW-1185">Reference proteome</keyword>
<evidence type="ECO:0000313" key="1">
    <source>
        <dbReference type="EMBL" id="NEV03271.1"/>
    </source>
</evidence>
<dbReference type="Gene3D" id="2.60.120.580">
    <property type="entry name" value="Acetamidase/Formamidase-like domains"/>
    <property type="match status" value="1"/>
</dbReference>
<dbReference type="Pfam" id="PF03069">
    <property type="entry name" value="FmdA_AmdA"/>
    <property type="match status" value="1"/>
</dbReference>
<gene>
    <name evidence="1" type="ORF">FNJ47_49350</name>
</gene>
<comment type="caution">
    <text evidence="1">The sequence shown here is derived from an EMBL/GenBank/DDBJ whole genome shotgun (WGS) entry which is preliminary data.</text>
</comment>
<dbReference type="SUPFAM" id="SSF141130">
    <property type="entry name" value="Acetamidase/Formamidase-like"/>
    <property type="match status" value="1"/>
</dbReference>
<accession>A0A6P1C0W0</accession>
<feature type="non-terminal residue" evidence="1">
    <location>
        <position position="1"/>
    </location>
</feature>
<name>A0A6P1C0W0_9BRAD</name>